<evidence type="ECO:0000256" key="5">
    <source>
        <dbReference type="ARBA" id="ARBA00022614"/>
    </source>
</evidence>
<dbReference type="SUPFAM" id="SSF55073">
    <property type="entry name" value="Nucleotide cyclase"/>
    <property type="match status" value="1"/>
</dbReference>
<keyword evidence="6" id="KW-0479">Metal-binding</keyword>
<dbReference type="CDD" id="cd00143">
    <property type="entry name" value="PP2Cc"/>
    <property type="match status" value="1"/>
</dbReference>
<dbReference type="EC" id="4.6.1.1" evidence="3"/>
<dbReference type="GO" id="GO:0004016">
    <property type="term" value="F:adenylate cyclase activity"/>
    <property type="evidence" value="ECO:0007669"/>
    <property type="project" value="UniProtKB-EC"/>
</dbReference>
<feature type="region of interest" description="Disordered" evidence="13">
    <location>
        <begin position="1"/>
        <end position="60"/>
    </location>
</feature>
<keyword evidence="8" id="KW-0460">Magnesium</keyword>
<evidence type="ECO:0000256" key="6">
    <source>
        <dbReference type="ARBA" id="ARBA00022723"/>
    </source>
</evidence>
<feature type="compositionally biased region" description="Polar residues" evidence="13">
    <location>
        <begin position="33"/>
        <end position="51"/>
    </location>
</feature>
<dbReference type="GO" id="GO:0006171">
    <property type="term" value="P:cAMP biosynthetic process"/>
    <property type="evidence" value="ECO:0007669"/>
    <property type="project" value="UniProtKB-KW"/>
</dbReference>
<organism evidence="17 18">
    <name type="scientific">Botryobasidium botryosum (strain FD-172 SS1)</name>
    <dbReference type="NCBI Taxonomy" id="930990"/>
    <lineage>
        <taxon>Eukaryota</taxon>
        <taxon>Fungi</taxon>
        <taxon>Dikarya</taxon>
        <taxon>Basidiomycota</taxon>
        <taxon>Agaricomycotina</taxon>
        <taxon>Agaricomycetes</taxon>
        <taxon>Cantharellales</taxon>
        <taxon>Botryobasidiaceae</taxon>
        <taxon>Botryobasidium</taxon>
    </lineage>
</organism>
<dbReference type="PROSITE" id="PS50200">
    <property type="entry name" value="RA"/>
    <property type="match status" value="1"/>
</dbReference>
<dbReference type="Gene3D" id="3.60.40.10">
    <property type="entry name" value="PPM-type phosphatase domain"/>
    <property type="match status" value="1"/>
</dbReference>
<dbReference type="STRING" id="930990.A0A067N040"/>
<evidence type="ECO:0000259" key="15">
    <source>
        <dbReference type="PROSITE" id="PS50200"/>
    </source>
</evidence>
<dbReference type="SMART" id="SM00364">
    <property type="entry name" value="LRR_BAC"/>
    <property type="match status" value="7"/>
</dbReference>
<dbReference type="GO" id="GO:0005737">
    <property type="term" value="C:cytoplasm"/>
    <property type="evidence" value="ECO:0007669"/>
    <property type="project" value="TreeGrafter"/>
</dbReference>
<dbReference type="OrthoDB" id="2021138at2759"/>
<comment type="catalytic activity">
    <reaction evidence="1">
        <text>ATP = 3',5'-cyclic AMP + diphosphate</text>
        <dbReference type="Rhea" id="RHEA:15389"/>
        <dbReference type="ChEBI" id="CHEBI:30616"/>
        <dbReference type="ChEBI" id="CHEBI:33019"/>
        <dbReference type="ChEBI" id="CHEBI:58165"/>
        <dbReference type="EC" id="4.6.1.1"/>
    </reaction>
</comment>
<dbReference type="SUPFAM" id="SSF81606">
    <property type="entry name" value="PP2C-like"/>
    <property type="match status" value="1"/>
</dbReference>
<dbReference type="InterPro" id="IPR000159">
    <property type="entry name" value="RA_dom"/>
</dbReference>
<evidence type="ECO:0000256" key="9">
    <source>
        <dbReference type="ARBA" id="ARBA00022998"/>
    </source>
</evidence>
<comment type="similarity">
    <text evidence="2">Belongs to the adenylyl cyclase class-3 family.</text>
</comment>
<sequence>MASTATLTPGPPSPPPPPKRFRKPSRLKRDGRPSTSTSAEQEFTLDTNTHNMEGIIDPRALYTQTADGKFGVPQWGASRANGFGSPEELGPVRQSPTQMAPAFTNPFLATSSMGASRRHVPESLSLSVSPKTLPSLPMEALLDGNQAIPRPNWVAPESWAIERDDDKDGGYSSSDESFSKQAPSGIESNGIKNGKGHGATPPSPSTKGKSRETVNETPARRALVGQKSQHSLASPPRTPSTAATLGAPRTPMPAHNIRVYRSDGTYHVVSCPFNTTVADLQHVLNKKLLLTRETHRLYLKERGRERNLGPQEKPASIMRRRLEQAGYTEADGLETVGGEDLAFLLRFFFRNASLGGMEEEEDSFPTFEFVDLMNRALQTIPIVLHRHASSIVTLNLSKNPLIELPLDFIQSCTKLRELRLSHVAAKRVPSSISQIASLHRLDISCNRIVELGHAQLHQIPDLRDIKVQNNRLTSLPSTFAQMKGLKFLNISNNKFEQIPSVLFEVISLVDLDVSFNMISVFPVEMTRLVDLERLIIVGNQITSFPGECSKLVRLREVDCRRNAIGDLSPLFKLPVLETLLAEQNAVHVLDLAMGHDMISFTASHNPITAFKVSPPPKGYHTYSLTSLNLCYIKISTFDEDGVAFTLLTSLTSLKLDHNKFQSLPDSICSLPELTYLSCTNNELGSLPEGIGRLQKLQTLIVHNNNIKAVPQGIWLCKDLIEFNASSNIIEVWHDPPVMPAPPDALGFPDDERKLSAGGVSFSSTGSSTTAQIPPPLAQSLEKLYLADNRLTDDVFHPLVVMQSLHVLNLSFNEIHEVPPLRVQTFTRLRELYLSGNMLTSFPGEGLYRLHKLRILFLNANKLQTLPAELRKVQNLEVLDVGSNLLKYNITNWQFDWNWNWNRELRYLNLSGNKRLEIKADKANTVPPVDALSAPVPLAEFVRLDKLRTLGLMDVTLIAAPTPDENESCRVRTIPSEINGMAYGIADSIGSVDQLSMFDLVLPQFRSRENANECLFGMFGRIQPQANSNRLAKFLHENFSRTFITNLKKLDPKKQETVEDALRRTFLTLNKMLYDFLVPPTSESIRKMSHASVHSFNAQDIKSGVSAAVMYIVANETEKLMYVANVGDMLAVVSKRGVSHAVSRKHDPFDRNETMRIRAAEGWVSPKGMVNDESELSRSFGLYHLLPAVNASPDIRRWTLSDEDEFVILGNSGLWDHVSPQTAVDIARSSRDDPMIAAQKLRDFAIGYGADGNVMIMVIAVGDLFPTKNRPTTAADRETFFEKRAPRRERVFKTKLDILGMEVPPPTGHLALVFTDIRNSTTLWEKNLGMPVAMRVHNALLRRQLRIIGGYEVKTEGDAFMVSFSTVSAALLWCFTVQLELLTSDWPLEILESEEGQEVYDTQGKLIARGLSVRMGIHWGRPVCESDPVTARMDYFGPMVNRSARIEGAAAGGQIMVSSDVIQEITPLLKETGAEGGEGRTLDPEVQRHCEALNRMGVVIVEVGERSLKGLEVPEILSLVWPQDLAGRLELANASSAPAQSSRVQFSVDQIKQLAMLCIRLEALTSGRVFRDISSQHKKSIRPQEIAPEDPVEEEHSVILYGNPELLMPAIQREASDADLLLIIDSLSCRIENALATLQQTQMGGYDHVLSALEHALKLDPRMLMQALRMFGAVEAS</sequence>
<dbReference type="HOGENOM" id="CLU_000430_1_0_1"/>
<dbReference type="Proteomes" id="UP000027195">
    <property type="component" value="Unassembled WGS sequence"/>
</dbReference>
<dbReference type="Pfam" id="PF13855">
    <property type="entry name" value="LRR_8"/>
    <property type="match status" value="2"/>
</dbReference>
<evidence type="ECO:0000256" key="3">
    <source>
        <dbReference type="ARBA" id="ARBA00012201"/>
    </source>
</evidence>
<dbReference type="InterPro" id="IPR055071">
    <property type="entry name" value="RA_PHLPP-like"/>
</dbReference>
<evidence type="ECO:0000256" key="13">
    <source>
        <dbReference type="SAM" id="MobiDB-lite"/>
    </source>
</evidence>
<keyword evidence="18" id="KW-1185">Reference proteome</keyword>
<evidence type="ECO:0000256" key="4">
    <source>
        <dbReference type="ARBA" id="ARBA00021420"/>
    </source>
</evidence>
<accession>A0A067N040</accession>
<dbReference type="InterPro" id="IPR050216">
    <property type="entry name" value="LRR_domain-containing"/>
</dbReference>
<dbReference type="InterPro" id="IPR001611">
    <property type="entry name" value="Leu-rich_rpt"/>
</dbReference>
<proteinExistence type="inferred from homology"/>
<dbReference type="CDD" id="cd07302">
    <property type="entry name" value="CHD"/>
    <property type="match status" value="1"/>
</dbReference>
<gene>
    <name evidence="17" type="ORF">BOTBODRAFT_199137</name>
</gene>
<feature type="region of interest" description="Disordered" evidence="13">
    <location>
        <begin position="148"/>
        <end position="254"/>
    </location>
</feature>
<feature type="region of interest" description="Disordered" evidence="13">
    <location>
        <begin position="77"/>
        <end position="99"/>
    </location>
</feature>
<feature type="compositionally biased region" description="Pro residues" evidence="13">
    <location>
        <begin position="9"/>
        <end position="18"/>
    </location>
</feature>
<feature type="region of interest" description="Disordered" evidence="13">
    <location>
        <begin position="112"/>
        <end position="132"/>
    </location>
</feature>
<dbReference type="InterPro" id="IPR036457">
    <property type="entry name" value="PPM-type-like_dom_sf"/>
</dbReference>
<dbReference type="CDD" id="cd17214">
    <property type="entry name" value="RA_CYR1_like"/>
    <property type="match status" value="1"/>
</dbReference>
<reference evidence="18" key="1">
    <citation type="journal article" date="2014" name="Proc. Natl. Acad. Sci. U.S.A.">
        <title>Extensive sampling of basidiomycete genomes demonstrates inadequacy of the white-rot/brown-rot paradigm for wood decay fungi.</title>
        <authorList>
            <person name="Riley R."/>
            <person name="Salamov A.A."/>
            <person name="Brown D.W."/>
            <person name="Nagy L.G."/>
            <person name="Floudas D."/>
            <person name="Held B.W."/>
            <person name="Levasseur A."/>
            <person name="Lombard V."/>
            <person name="Morin E."/>
            <person name="Otillar R."/>
            <person name="Lindquist E.A."/>
            <person name="Sun H."/>
            <person name="LaButti K.M."/>
            <person name="Schmutz J."/>
            <person name="Jabbour D."/>
            <person name="Luo H."/>
            <person name="Baker S.E."/>
            <person name="Pisabarro A.G."/>
            <person name="Walton J.D."/>
            <person name="Blanchette R.A."/>
            <person name="Henrissat B."/>
            <person name="Martin F."/>
            <person name="Cullen D."/>
            <person name="Hibbett D.S."/>
            <person name="Grigoriev I.V."/>
        </authorList>
    </citation>
    <scope>NUCLEOTIDE SEQUENCE [LARGE SCALE GENOMIC DNA]</scope>
    <source>
        <strain evidence="18">FD-172 SS1</strain>
    </source>
</reference>
<keyword evidence="10" id="KW-0456">Lyase</keyword>
<dbReference type="SMART" id="SM00332">
    <property type="entry name" value="PP2Cc"/>
    <property type="match status" value="1"/>
</dbReference>
<evidence type="ECO:0000256" key="11">
    <source>
        <dbReference type="ARBA" id="ARBA00032597"/>
    </source>
</evidence>
<dbReference type="InterPro" id="IPR001932">
    <property type="entry name" value="PPM-type_phosphatase-like_dom"/>
</dbReference>
<keyword evidence="9" id="KW-0115">cAMP biosynthesis</keyword>
<dbReference type="SMART" id="SM00044">
    <property type="entry name" value="CYCc"/>
    <property type="match status" value="1"/>
</dbReference>
<evidence type="ECO:0000256" key="1">
    <source>
        <dbReference type="ARBA" id="ARBA00001593"/>
    </source>
</evidence>
<keyword evidence="5" id="KW-0433">Leucine-rich repeat</keyword>
<evidence type="ECO:0000256" key="8">
    <source>
        <dbReference type="ARBA" id="ARBA00022842"/>
    </source>
</evidence>
<dbReference type="SMART" id="SM00369">
    <property type="entry name" value="LRR_TYP"/>
    <property type="match status" value="9"/>
</dbReference>
<evidence type="ECO:0000256" key="10">
    <source>
        <dbReference type="ARBA" id="ARBA00023239"/>
    </source>
</evidence>
<dbReference type="GO" id="GO:0046872">
    <property type="term" value="F:metal ion binding"/>
    <property type="evidence" value="ECO:0007669"/>
    <property type="project" value="UniProtKB-KW"/>
</dbReference>
<dbReference type="EMBL" id="KL198016">
    <property type="protein sequence ID" value="KDQ21323.1"/>
    <property type="molecule type" value="Genomic_DNA"/>
</dbReference>
<keyword evidence="7" id="KW-0677">Repeat</keyword>
<evidence type="ECO:0000313" key="17">
    <source>
        <dbReference type="EMBL" id="KDQ21323.1"/>
    </source>
</evidence>
<dbReference type="PROSITE" id="PS50125">
    <property type="entry name" value="GUANYLATE_CYCLASE_2"/>
    <property type="match status" value="1"/>
</dbReference>
<dbReference type="PROSITE" id="PS51450">
    <property type="entry name" value="LRR"/>
    <property type="match status" value="4"/>
</dbReference>
<dbReference type="Pfam" id="PF23010">
    <property type="entry name" value="RA_3"/>
    <property type="match status" value="1"/>
</dbReference>
<feature type="domain" description="Ras-associating" evidence="15">
    <location>
        <begin position="253"/>
        <end position="350"/>
    </location>
</feature>
<dbReference type="Gene3D" id="3.80.10.10">
    <property type="entry name" value="Ribonuclease Inhibitor"/>
    <property type="match status" value="3"/>
</dbReference>
<evidence type="ECO:0000256" key="12">
    <source>
        <dbReference type="ARBA" id="ARBA00032637"/>
    </source>
</evidence>
<dbReference type="Gene3D" id="3.30.70.1230">
    <property type="entry name" value="Nucleotide cyclase"/>
    <property type="match status" value="1"/>
</dbReference>
<dbReference type="FunCoup" id="A0A067N040">
    <property type="interactions" value="91"/>
</dbReference>
<dbReference type="Pfam" id="PF00211">
    <property type="entry name" value="Guanylate_cyc"/>
    <property type="match status" value="1"/>
</dbReference>
<dbReference type="InterPro" id="IPR032675">
    <property type="entry name" value="LRR_dom_sf"/>
</dbReference>
<dbReference type="PROSITE" id="PS51746">
    <property type="entry name" value="PPM_2"/>
    <property type="match status" value="1"/>
</dbReference>
<evidence type="ECO:0000313" key="18">
    <source>
        <dbReference type="Proteomes" id="UP000027195"/>
    </source>
</evidence>
<dbReference type="InterPro" id="IPR001054">
    <property type="entry name" value="A/G_cyclase"/>
</dbReference>
<dbReference type="GO" id="GO:0035556">
    <property type="term" value="P:intracellular signal transduction"/>
    <property type="evidence" value="ECO:0007669"/>
    <property type="project" value="InterPro"/>
</dbReference>
<dbReference type="PANTHER" id="PTHR48051">
    <property type="match status" value="1"/>
</dbReference>
<dbReference type="Pfam" id="PF00481">
    <property type="entry name" value="PP2C"/>
    <property type="match status" value="1"/>
</dbReference>
<dbReference type="InterPro" id="IPR029787">
    <property type="entry name" value="Nucleotide_cyclase"/>
</dbReference>
<feature type="domain" description="PPM-type phosphatase" evidence="16">
    <location>
        <begin position="981"/>
        <end position="1260"/>
    </location>
</feature>
<feature type="compositionally biased region" description="Basic and acidic residues" evidence="13">
    <location>
        <begin position="160"/>
        <end position="169"/>
    </location>
</feature>
<name>A0A067N040_BOTB1</name>
<evidence type="ECO:0000259" key="16">
    <source>
        <dbReference type="PROSITE" id="PS51746"/>
    </source>
</evidence>
<dbReference type="SMART" id="SM00365">
    <property type="entry name" value="LRR_SD22"/>
    <property type="match status" value="3"/>
</dbReference>
<dbReference type="InParanoid" id="A0A067N040"/>
<evidence type="ECO:0000256" key="2">
    <source>
        <dbReference type="ARBA" id="ARBA00005381"/>
    </source>
</evidence>
<feature type="compositionally biased region" description="Polar residues" evidence="13">
    <location>
        <begin position="179"/>
        <end position="191"/>
    </location>
</feature>
<evidence type="ECO:0000259" key="14">
    <source>
        <dbReference type="PROSITE" id="PS50125"/>
    </source>
</evidence>
<dbReference type="InterPro" id="IPR003591">
    <property type="entry name" value="Leu-rich_rpt_typical-subtyp"/>
</dbReference>
<dbReference type="SUPFAM" id="SSF52058">
    <property type="entry name" value="L domain-like"/>
    <property type="match status" value="2"/>
</dbReference>
<dbReference type="PANTHER" id="PTHR48051:SF1">
    <property type="entry name" value="RAS SUPPRESSOR PROTEIN 1"/>
    <property type="match status" value="1"/>
</dbReference>
<protein>
    <recommendedName>
        <fullName evidence="4">Adenylate cyclase</fullName>
        <ecNumber evidence="3">4.6.1.1</ecNumber>
    </recommendedName>
    <alternativeName>
        <fullName evidence="11">ATP pyrophosphate-lyase</fullName>
    </alternativeName>
    <alternativeName>
        <fullName evidence="12">Adenylyl cyclase</fullName>
    </alternativeName>
</protein>
<feature type="domain" description="Guanylate cyclase" evidence="14">
    <location>
        <begin position="1310"/>
        <end position="1446"/>
    </location>
</feature>
<evidence type="ECO:0000256" key="7">
    <source>
        <dbReference type="ARBA" id="ARBA00022737"/>
    </source>
</evidence>